<protein>
    <submittedName>
        <fullName evidence="1">Uncharacterized protein</fullName>
    </submittedName>
</protein>
<dbReference type="STRING" id="97972.A0A2V1EB89"/>
<name>A0A2V1EB89_9PLEO</name>
<dbReference type="EMBL" id="KZ805308">
    <property type="protein sequence ID" value="PVI06505.1"/>
    <property type="molecule type" value="Genomic_DNA"/>
</dbReference>
<reference evidence="1 2" key="1">
    <citation type="journal article" date="2018" name="Sci. Rep.">
        <title>Comparative genomics provides insights into the lifestyle and reveals functional heterogeneity of dark septate endophytic fungi.</title>
        <authorList>
            <person name="Knapp D.G."/>
            <person name="Nemeth J.B."/>
            <person name="Barry K."/>
            <person name="Hainaut M."/>
            <person name="Henrissat B."/>
            <person name="Johnson J."/>
            <person name="Kuo A."/>
            <person name="Lim J.H.P."/>
            <person name="Lipzen A."/>
            <person name="Nolan M."/>
            <person name="Ohm R.A."/>
            <person name="Tamas L."/>
            <person name="Grigoriev I.V."/>
            <person name="Spatafora J.W."/>
            <person name="Nagy L.G."/>
            <person name="Kovacs G.M."/>
        </authorList>
    </citation>
    <scope>NUCLEOTIDE SEQUENCE [LARGE SCALE GENOMIC DNA]</scope>
    <source>
        <strain evidence="1 2">DSE2036</strain>
    </source>
</reference>
<dbReference type="AlphaFoldDB" id="A0A2V1EB89"/>
<gene>
    <name evidence="1" type="ORF">DM02DRAFT_649629</name>
</gene>
<keyword evidence="2" id="KW-1185">Reference proteome</keyword>
<evidence type="ECO:0000313" key="2">
    <source>
        <dbReference type="Proteomes" id="UP000244855"/>
    </source>
</evidence>
<proteinExistence type="predicted"/>
<dbReference type="Proteomes" id="UP000244855">
    <property type="component" value="Unassembled WGS sequence"/>
</dbReference>
<dbReference type="OrthoDB" id="3935714at2759"/>
<evidence type="ECO:0000313" key="1">
    <source>
        <dbReference type="EMBL" id="PVI06505.1"/>
    </source>
</evidence>
<organism evidence="1 2">
    <name type="scientific">Periconia macrospinosa</name>
    <dbReference type="NCBI Taxonomy" id="97972"/>
    <lineage>
        <taxon>Eukaryota</taxon>
        <taxon>Fungi</taxon>
        <taxon>Dikarya</taxon>
        <taxon>Ascomycota</taxon>
        <taxon>Pezizomycotina</taxon>
        <taxon>Dothideomycetes</taxon>
        <taxon>Pleosporomycetidae</taxon>
        <taxon>Pleosporales</taxon>
        <taxon>Massarineae</taxon>
        <taxon>Periconiaceae</taxon>
        <taxon>Periconia</taxon>
    </lineage>
</organism>
<sequence>MFSEQDIQEIFEEIPPMTDEKKTRMLPELVLTYSGGGFVTAEHLLHSFDALVTKEKNRMSFMTVVHELDVDKDVIFRLVQTSPQSALLSEDQSMIITTEESRSMLNDLYELLKRQVLSKSTYSKEHDVSQASIDALILSPDFDESIYEAGGYLISRNYEESLSKVLKEKIEIAMKELKLLNISSSWLTGEPPLWFIRRIFNSVIDAQGWSSEIIFKEEAESIQCTPKGSIVEESKKTISELEAGTLPYIDKRVFADRFDAVYTSSGEVDELFAALPFVHTTGPFAISKTYLSSRVTQDLPSLEKGDGYLDIGSEWFRGELSQTTAEDVAKALAEQAIRGTSPLPANIHQVGSILFASSSYDRDVETLLNSAKQLATDHASKETPVKDLKFQLADVIHTIPPVAQKVVAKDGAFEKSLVERFWSAFSEAESQKESEFAAFWIKRVVSRQRNYCEALDAIEDAKFRDQLADLLSTYIRKELIPDSLTKARTQGLVRSSKTVKNVQRLETSLSSDKKDLASILSSIDKFEKKQEIHGTEPASTEEAKKVLVGDMVRRMQKPKTDGPLLFLTLVVVLTAKHYPGVVYATGKFAPKLLKQLKSKVSGEDYEQLERWKEMAKSGTLGADDQKLMSHMAEQA</sequence>
<accession>A0A2V1EB89</accession>